<gene>
    <name evidence="13" type="ORF">EP13_14030</name>
</gene>
<evidence type="ECO:0000256" key="4">
    <source>
        <dbReference type="ARBA" id="ARBA00022692"/>
    </source>
</evidence>
<evidence type="ECO:0000259" key="11">
    <source>
        <dbReference type="Pfam" id="PF00593"/>
    </source>
</evidence>
<evidence type="ECO:0000256" key="2">
    <source>
        <dbReference type="ARBA" id="ARBA00022448"/>
    </source>
</evidence>
<dbReference type="CDD" id="cd01347">
    <property type="entry name" value="ligand_gated_channel"/>
    <property type="match status" value="1"/>
</dbReference>
<evidence type="ECO:0008006" key="15">
    <source>
        <dbReference type="Google" id="ProtNLM"/>
    </source>
</evidence>
<evidence type="ECO:0000256" key="5">
    <source>
        <dbReference type="ARBA" id="ARBA00023077"/>
    </source>
</evidence>
<keyword evidence="6 8" id="KW-0472">Membrane</keyword>
<keyword evidence="14" id="KW-1185">Reference proteome</keyword>
<dbReference type="GO" id="GO:0009279">
    <property type="term" value="C:cell outer membrane"/>
    <property type="evidence" value="ECO:0007669"/>
    <property type="project" value="UniProtKB-SubCell"/>
</dbReference>
<dbReference type="RefSeq" id="WP_044057775.1">
    <property type="nucleotide sequence ID" value="NZ_CBCSKJ010000002.1"/>
</dbReference>
<dbReference type="PROSITE" id="PS52016">
    <property type="entry name" value="TONB_DEPENDENT_REC_3"/>
    <property type="match status" value="1"/>
</dbReference>
<comment type="similarity">
    <text evidence="8 9">Belongs to the TonB-dependent receptor family.</text>
</comment>
<dbReference type="NCBIfam" id="TIGR01782">
    <property type="entry name" value="TonB-Xanth-Caul"/>
    <property type="match status" value="1"/>
</dbReference>
<keyword evidence="4 8" id="KW-0812">Transmembrane</keyword>
<feature type="domain" description="TonB-dependent receptor-like beta-barrel" evidence="11">
    <location>
        <begin position="407"/>
        <end position="847"/>
    </location>
</feature>
<feature type="domain" description="TonB-dependent receptor plug" evidence="12">
    <location>
        <begin position="56"/>
        <end position="160"/>
    </location>
</feature>
<sequence length="881" mass="98166">MNNARPKKTLLASAIVGVLSSPTLVFAQAAPDANSTEVERIDVTYRSSLVQAAALKRDETKVADIITSEDIGKFPTENIAEAIQRIPGVQISNINGRGSTISVRGLGSQYARTTVNGQTMASADFTGGFRYDIIQSELASSISVIKSPSADMDTGGLSGTINIDTTKPLSYSERKVVASVKGQYSEFSPTDDVTPKGNITYIDQFVDDTVGLFLNAGYQELDDRVDNFWMGRWFSDDDGNDIPRRPRYRRIDRETKRYLMNGALQWRPSDNFETTFTAIYADDDTVQDLNQQVFLFDRDDITLLGEPVNGVYNQVRIEDFTLENNRQAEDKQATSKAFTLETKYETDNWTLFGIAHYTKGEAVHAEEAVILATTVSANMDISDRNNVVFNVDEDLTDPSLYPADMPRNEYPNGATRYMDSSESALQFDAIRSLEGDFFTGFAFGGKFRKEEFNREVFRTDRFAIGEADPSDLPLMSDFNYMVTDFLDNQMSIEHGWVAPDIQAYRDALVAEGVTVPTLFAAQSSYSIERDILSVYGKVDFESYVGEMTLRGNIGGRYETTDRTINTYLTGEDDPTNSEISLVIGETAFDYDYNNFLPSVNLVLELTDEVQARFAAAKVLVRPLLTSRTQIAASETSVNNSFGTRTYTVDLGQPNMKALTADQADLGIEWYYGEGDSVALTLFWKEIKNGSVSEFVCPDSYSDVALSGTPEDCVDTQGNIYEITSTYNDDSGTTIKGYELGWNQSLDALLPIDGFGFSANYTFIDAEDSEDFVLTNSSEETWNFIGYWENDTFSARVAVNNRSPYVQDNTDAFFAREGRVVDGRNQVDILLSYNVTEALNLRFGALNLNGNNEEAYFTEEKPVWQTTSIIGSSYYLSAVYSF</sequence>
<keyword evidence="2 8" id="KW-0813">Transport</keyword>
<accession>A0A075NYG5</accession>
<dbReference type="PANTHER" id="PTHR40980:SF3">
    <property type="entry name" value="TONB-DEPENDENT RECEPTOR-LIKE BETA-BARREL DOMAIN-CONTAINING PROTEIN"/>
    <property type="match status" value="1"/>
</dbReference>
<name>A0A075NYG5_9ALTE</name>
<dbReference type="GeneID" id="78256014"/>
<dbReference type="InterPro" id="IPR010104">
    <property type="entry name" value="TonB_rcpt_bac"/>
</dbReference>
<comment type="subcellular location">
    <subcellularLocation>
        <location evidence="1 8">Cell outer membrane</location>
        <topology evidence="1 8">Multi-pass membrane protein</topology>
    </subcellularLocation>
</comment>
<organism evidence="13 14">
    <name type="scientific">Alteromonas australica</name>
    <dbReference type="NCBI Taxonomy" id="589873"/>
    <lineage>
        <taxon>Bacteria</taxon>
        <taxon>Pseudomonadati</taxon>
        <taxon>Pseudomonadota</taxon>
        <taxon>Gammaproteobacteria</taxon>
        <taxon>Alteromonadales</taxon>
        <taxon>Alteromonadaceae</taxon>
        <taxon>Alteromonas/Salinimonas group</taxon>
        <taxon>Alteromonas</taxon>
    </lineage>
</organism>
<evidence type="ECO:0000256" key="9">
    <source>
        <dbReference type="RuleBase" id="RU003357"/>
    </source>
</evidence>
<evidence type="ECO:0000256" key="3">
    <source>
        <dbReference type="ARBA" id="ARBA00022452"/>
    </source>
</evidence>
<dbReference type="SUPFAM" id="SSF56935">
    <property type="entry name" value="Porins"/>
    <property type="match status" value="1"/>
</dbReference>
<evidence type="ECO:0000313" key="14">
    <source>
        <dbReference type="Proteomes" id="UP000056090"/>
    </source>
</evidence>
<protein>
    <recommendedName>
        <fullName evidence="15">TonB-dependent receptor</fullName>
    </recommendedName>
</protein>
<dbReference type="InterPro" id="IPR012910">
    <property type="entry name" value="Plug_dom"/>
</dbReference>
<keyword evidence="3 8" id="KW-1134">Transmembrane beta strand</keyword>
<dbReference type="AlphaFoldDB" id="A0A075NYG5"/>
<evidence type="ECO:0000256" key="10">
    <source>
        <dbReference type="SAM" id="SignalP"/>
    </source>
</evidence>
<evidence type="ECO:0000256" key="6">
    <source>
        <dbReference type="ARBA" id="ARBA00023136"/>
    </source>
</evidence>
<evidence type="ECO:0000313" key="13">
    <source>
        <dbReference type="EMBL" id="AIF99709.1"/>
    </source>
</evidence>
<dbReference type="InterPro" id="IPR039426">
    <property type="entry name" value="TonB-dep_rcpt-like"/>
</dbReference>
<dbReference type="Gene3D" id="2.170.130.10">
    <property type="entry name" value="TonB-dependent receptor, plug domain"/>
    <property type="match status" value="1"/>
</dbReference>
<keyword evidence="7 8" id="KW-0998">Cell outer membrane</keyword>
<dbReference type="Gene3D" id="2.40.170.20">
    <property type="entry name" value="TonB-dependent receptor, beta-barrel domain"/>
    <property type="match status" value="1"/>
</dbReference>
<feature type="signal peptide" evidence="10">
    <location>
        <begin position="1"/>
        <end position="27"/>
    </location>
</feature>
<dbReference type="InterPro" id="IPR000531">
    <property type="entry name" value="Beta-barrel_TonB"/>
</dbReference>
<evidence type="ECO:0000256" key="8">
    <source>
        <dbReference type="PROSITE-ProRule" id="PRU01360"/>
    </source>
</evidence>
<dbReference type="KEGG" id="aal:EP13_14030"/>
<evidence type="ECO:0000256" key="7">
    <source>
        <dbReference type="ARBA" id="ARBA00023237"/>
    </source>
</evidence>
<dbReference type="InterPro" id="IPR036942">
    <property type="entry name" value="Beta-barrel_TonB_sf"/>
</dbReference>
<dbReference type="EMBL" id="CP008849">
    <property type="protein sequence ID" value="AIF99709.1"/>
    <property type="molecule type" value="Genomic_DNA"/>
</dbReference>
<dbReference type="eggNOG" id="COG1629">
    <property type="taxonomic scope" value="Bacteria"/>
</dbReference>
<evidence type="ECO:0000259" key="12">
    <source>
        <dbReference type="Pfam" id="PF07715"/>
    </source>
</evidence>
<evidence type="ECO:0000256" key="1">
    <source>
        <dbReference type="ARBA" id="ARBA00004571"/>
    </source>
</evidence>
<dbReference type="Pfam" id="PF07715">
    <property type="entry name" value="Plug"/>
    <property type="match status" value="1"/>
</dbReference>
<reference evidence="13 14" key="1">
    <citation type="submission" date="2014-06" db="EMBL/GenBank/DDBJ databases">
        <title>Genomes of Alteromonas australica, a world apart.</title>
        <authorList>
            <person name="Gonzaga A."/>
            <person name="Lopez-Perez M."/>
            <person name="Rodriguez-Valera F."/>
        </authorList>
    </citation>
    <scope>NUCLEOTIDE SEQUENCE [LARGE SCALE GENOMIC DNA]</scope>
    <source>
        <strain evidence="13 14">H 17</strain>
    </source>
</reference>
<feature type="chain" id="PRO_5001707910" description="TonB-dependent receptor" evidence="10">
    <location>
        <begin position="28"/>
        <end position="881"/>
    </location>
</feature>
<dbReference type="InterPro" id="IPR037066">
    <property type="entry name" value="Plug_dom_sf"/>
</dbReference>
<dbReference type="Proteomes" id="UP000056090">
    <property type="component" value="Chromosome"/>
</dbReference>
<dbReference type="eggNOG" id="COG4771">
    <property type="taxonomic scope" value="Bacteria"/>
</dbReference>
<dbReference type="PANTHER" id="PTHR40980">
    <property type="entry name" value="PLUG DOMAIN-CONTAINING PROTEIN"/>
    <property type="match status" value="1"/>
</dbReference>
<keyword evidence="10" id="KW-0732">Signal</keyword>
<dbReference type="Pfam" id="PF00593">
    <property type="entry name" value="TonB_dep_Rec_b-barrel"/>
    <property type="match status" value="1"/>
</dbReference>
<proteinExistence type="inferred from homology"/>
<keyword evidence="5 9" id="KW-0798">TonB box</keyword>